<dbReference type="AlphaFoldDB" id="A0A6H0S7H1"/>
<name>A0A6H0S7H1_9MYCO</name>
<keyword evidence="5 6" id="KW-0694">RNA-binding</keyword>
<organism evidence="8 9">
    <name type="scientific">Mycolicibacterium frederiksbergense</name>
    <dbReference type="NCBI Taxonomy" id="117567"/>
    <lineage>
        <taxon>Bacteria</taxon>
        <taxon>Bacillati</taxon>
        <taxon>Actinomycetota</taxon>
        <taxon>Actinomycetes</taxon>
        <taxon>Mycobacteriales</taxon>
        <taxon>Mycobacteriaceae</taxon>
        <taxon>Mycolicibacterium</taxon>
    </lineage>
</organism>
<dbReference type="Gene3D" id="3.30.230.10">
    <property type="match status" value="1"/>
</dbReference>
<dbReference type="HAMAP" id="MF_00227">
    <property type="entry name" value="RNase_P"/>
    <property type="match status" value="1"/>
</dbReference>
<dbReference type="EMBL" id="CP038799">
    <property type="protein sequence ID" value="QIV81987.1"/>
    <property type="molecule type" value="Genomic_DNA"/>
</dbReference>
<dbReference type="EC" id="3.1.26.5" evidence="6 7"/>
<evidence type="ECO:0000256" key="4">
    <source>
        <dbReference type="ARBA" id="ARBA00022801"/>
    </source>
</evidence>
<dbReference type="GO" id="GO:0001682">
    <property type="term" value="P:tRNA 5'-leader removal"/>
    <property type="evidence" value="ECO:0007669"/>
    <property type="project" value="UniProtKB-UniRule"/>
</dbReference>
<dbReference type="Pfam" id="PF00825">
    <property type="entry name" value="Ribonuclease_P"/>
    <property type="match status" value="1"/>
</dbReference>
<dbReference type="PANTHER" id="PTHR33992">
    <property type="entry name" value="RIBONUCLEASE P PROTEIN COMPONENT"/>
    <property type="match status" value="1"/>
</dbReference>
<keyword evidence="3 6" id="KW-0255">Endonuclease</keyword>
<proteinExistence type="inferred from homology"/>
<sequence length="125" mass="13748">MLPARYRMTRSTDFGVTVRQGVRAVQPDLVVHALHDGFSDGCDDGPKIGLVVSKSVGSAVQRHRVSRRLRHAAFHLINDEAADLGPRARVVIRALPGSRDAISARLESELRAALKKTRIHKPSRP</sequence>
<evidence type="ECO:0000313" key="9">
    <source>
        <dbReference type="Proteomes" id="UP000501849"/>
    </source>
</evidence>
<comment type="similarity">
    <text evidence="6">Belongs to the RnpA family.</text>
</comment>
<dbReference type="GO" id="GO:0042781">
    <property type="term" value="F:3'-tRNA processing endoribonuclease activity"/>
    <property type="evidence" value="ECO:0007669"/>
    <property type="project" value="TreeGrafter"/>
</dbReference>
<dbReference type="InterPro" id="IPR020568">
    <property type="entry name" value="Ribosomal_Su5_D2-typ_SF"/>
</dbReference>
<comment type="catalytic activity">
    <reaction evidence="6">
        <text>Endonucleolytic cleavage of RNA, removing 5'-extranucleotides from tRNA precursor.</text>
        <dbReference type="EC" id="3.1.26.5"/>
    </reaction>
</comment>
<evidence type="ECO:0000256" key="3">
    <source>
        <dbReference type="ARBA" id="ARBA00022759"/>
    </source>
</evidence>
<keyword evidence="4 6" id="KW-0378">Hydrolase</keyword>
<evidence type="ECO:0000256" key="1">
    <source>
        <dbReference type="ARBA" id="ARBA00022694"/>
    </source>
</evidence>
<gene>
    <name evidence="6" type="primary">rnpA</name>
    <name evidence="8" type="ORF">EXE63_14685</name>
</gene>
<dbReference type="Proteomes" id="UP000501849">
    <property type="component" value="Chromosome"/>
</dbReference>
<comment type="function">
    <text evidence="6">RNaseP catalyzes the removal of the 5'-leader sequence from pre-tRNA to produce the mature 5'-terminus. It can also cleave other RNA substrates such as 4.5S RNA. The protein component plays an auxiliary but essential role in vivo by binding to the 5'-leader sequence and broadening the substrate specificity of the ribozyme.</text>
</comment>
<evidence type="ECO:0000313" key="8">
    <source>
        <dbReference type="EMBL" id="QIV81987.1"/>
    </source>
</evidence>
<evidence type="ECO:0000256" key="2">
    <source>
        <dbReference type="ARBA" id="ARBA00022722"/>
    </source>
</evidence>
<comment type="subunit">
    <text evidence="6">Consists of a catalytic RNA component (M1 or rnpB) and a protein subunit.</text>
</comment>
<evidence type="ECO:0000256" key="5">
    <source>
        <dbReference type="ARBA" id="ARBA00022884"/>
    </source>
</evidence>
<reference evidence="8 9" key="1">
    <citation type="submission" date="2019-04" db="EMBL/GenBank/DDBJ databases">
        <title>Draft, Whole-Genome Sequence of the Anthracene-degrading Mycobacterium frederiksbergense LB501T, Isolated from a Polycyclic Aromatic Hydrocarbon (PAH)-Contaminated Soil.</title>
        <authorList>
            <person name="Augelletti F."/>
        </authorList>
    </citation>
    <scope>NUCLEOTIDE SEQUENCE [LARGE SCALE GENOMIC DNA]</scope>
    <source>
        <strain evidence="8 9">LB 501T</strain>
    </source>
</reference>
<keyword evidence="1 6" id="KW-0819">tRNA processing</keyword>
<dbReference type="SUPFAM" id="SSF54211">
    <property type="entry name" value="Ribosomal protein S5 domain 2-like"/>
    <property type="match status" value="1"/>
</dbReference>
<evidence type="ECO:0000256" key="7">
    <source>
        <dbReference type="NCBIfam" id="TIGR00188"/>
    </source>
</evidence>
<keyword evidence="2 6" id="KW-0540">Nuclease</keyword>
<accession>A0A6H0S7H1</accession>
<dbReference type="PANTHER" id="PTHR33992:SF1">
    <property type="entry name" value="RIBONUCLEASE P PROTEIN COMPONENT"/>
    <property type="match status" value="1"/>
</dbReference>
<dbReference type="InterPro" id="IPR014721">
    <property type="entry name" value="Ribsml_uS5_D2-typ_fold_subgr"/>
</dbReference>
<dbReference type="RefSeq" id="WP_168142526.1">
    <property type="nucleotide sequence ID" value="NZ_CBCSDT010000046.1"/>
</dbReference>
<dbReference type="InterPro" id="IPR000100">
    <property type="entry name" value="RNase_P"/>
</dbReference>
<dbReference type="GO" id="GO:0030677">
    <property type="term" value="C:ribonuclease P complex"/>
    <property type="evidence" value="ECO:0007669"/>
    <property type="project" value="TreeGrafter"/>
</dbReference>
<dbReference type="GO" id="GO:0004526">
    <property type="term" value="F:ribonuclease P activity"/>
    <property type="evidence" value="ECO:0007669"/>
    <property type="project" value="UniProtKB-UniRule"/>
</dbReference>
<dbReference type="KEGG" id="mfre:EXE63_14685"/>
<protein>
    <recommendedName>
        <fullName evidence="6 7">Ribonuclease P protein component</fullName>
        <shortName evidence="6">RNase P protein</shortName>
        <shortName evidence="6">RNaseP protein</shortName>
        <ecNumber evidence="6 7">3.1.26.5</ecNumber>
    </recommendedName>
    <alternativeName>
        <fullName evidence="6">Protein C5</fullName>
    </alternativeName>
</protein>
<dbReference type="NCBIfam" id="TIGR00188">
    <property type="entry name" value="rnpA"/>
    <property type="match status" value="1"/>
</dbReference>
<dbReference type="GO" id="GO:0000049">
    <property type="term" value="F:tRNA binding"/>
    <property type="evidence" value="ECO:0007669"/>
    <property type="project" value="UniProtKB-UniRule"/>
</dbReference>
<keyword evidence="9" id="KW-1185">Reference proteome</keyword>
<evidence type="ECO:0000256" key="6">
    <source>
        <dbReference type="HAMAP-Rule" id="MF_00227"/>
    </source>
</evidence>